<dbReference type="SUPFAM" id="SSF47592">
    <property type="entry name" value="SWIB/MDM2 domain"/>
    <property type="match status" value="1"/>
</dbReference>
<dbReference type="EMBL" id="LT635756">
    <property type="protein sequence ID" value="SGZ47235.1"/>
    <property type="molecule type" value="Genomic_DNA"/>
</dbReference>
<protein>
    <submittedName>
        <fullName evidence="2">CIC11C00000004127</fullName>
    </submittedName>
</protein>
<dbReference type="InterPro" id="IPR036885">
    <property type="entry name" value="SWIB_MDM2_dom_sf"/>
</dbReference>
<evidence type="ECO:0000259" key="1">
    <source>
        <dbReference type="Pfam" id="PF02201"/>
    </source>
</evidence>
<organism evidence="2 3">
    <name type="scientific">Sungouiella intermedia</name>
    <dbReference type="NCBI Taxonomy" id="45354"/>
    <lineage>
        <taxon>Eukaryota</taxon>
        <taxon>Fungi</taxon>
        <taxon>Dikarya</taxon>
        <taxon>Ascomycota</taxon>
        <taxon>Saccharomycotina</taxon>
        <taxon>Pichiomycetes</taxon>
        <taxon>Metschnikowiaceae</taxon>
        <taxon>Sungouiella</taxon>
    </lineage>
</organism>
<name>A0A1L0FSX2_9ASCO</name>
<dbReference type="AlphaFoldDB" id="A0A1L0FSX2"/>
<dbReference type="InterPro" id="IPR003121">
    <property type="entry name" value="SWIB_MDM2_domain"/>
</dbReference>
<dbReference type="STRING" id="45354.A0A1L0FSX2"/>
<proteinExistence type="predicted"/>
<evidence type="ECO:0000313" key="2">
    <source>
        <dbReference type="EMBL" id="SGZ47235.1"/>
    </source>
</evidence>
<feature type="domain" description="DM2" evidence="1">
    <location>
        <begin position="229"/>
        <end position="268"/>
    </location>
</feature>
<evidence type="ECO:0000313" key="3">
    <source>
        <dbReference type="Proteomes" id="UP000182334"/>
    </source>
</evidence>
<sequence length="473" mass="53443">MPPQQYIPQPGAPVAEAPTKIHTSANPGAAVSFTPTDVNIPTKLYNKIPNLDLYKKLQESEKQLDLLIAQKGLDFQSVQAASMQPHNVKRETGILRVFIYNTCENMPWQRQQTGGISDAANADAKWTLRVEGRFIASDKTGKEVEAQKFSSFLSGISVEIIPNGDYPNLQGSQSNIIEWRDESVNAGNPNSNFSNGSSQWLFDGIDIKRAGVYPIKTKIAILVKDYSSRLMLSTPMAQFTGKREASQQELVYLIWQYVLFKNLFKKADTFATVPAVSASNISSQSMDGQGEDENDLSVVQCDDILKALLKVDHFKFKDLYKHTQPHLRPRNPVVLEYEVDTTKSTTLGDVVLDIPVELPVSITKIQKEILEENKSAFESMSESDEHIQFLNQRISLGIATLQNINARELFYRELSEDPVKFLKLWLESQAETLKALKSEEGYNEEMVRRSEYFKEHEEELRQKIDLMLGAQKL</sequence>
<dbReference type="PANTHER" id="PTHR13844">
    <property type="entry name" value="SWI/SNF-RELATED MATRIX-ASSOCIATED ACTIN-DEPENDENT REGULATOR OF CHROMATIN SUBFAMILY D"/>
    <property type="match status" value="1"/>
</dbReference>
<gene>
    <name evidence="2" type="ORF">SAMEA4029010_CIC11G00000004127</name>
</gene>
<keyword evidence="3" id="KW-1185">Reference proteome</keyword>
<dbReference type="CDD" id="cd10568">
    <property type="entry name" value="SWIB_like"/>
    <property type="match status" value="1"/>
</dbReference>
<dbReference type="OrthoDB" id="10263741at2759"/>
<reference evidence="2 3" key="1">
    <citation type="submission" date="2016-10" db="EMBL/GenBank/DDBJ databases">
        <authorList>
            <person name="de Groot N.N."/>
        </authorList>
    </citation>
    <scope>NUCLEOTIDE SEQUENCE [LARGE SCALE GENOMIC DNA]</scope>
    <source>
        <strain evidence="2 3">CBS 141442</strain>
    </source>
</reference>
<dbReference type="Proteomes" id="UP000182334">
    <property type="component" value="Chromosome I"/>
</dbReference>
<accession>A0A1L0FSX2</accession>
<dbReference type="Gene3D" id="1.10.245.10">
    <property type="entry name" value="SWIB/MDM2 domain"/>
    <property type="match status" value="1"/>
</dbReference>
<dbReference type="Pfam" id="PF02201">
    <property type="entry name" value="SWIB"/>
    <property type="match status" value="1"/>
</dbReference>